<feature type="region of interest" description="Disordered" evidence="1">
    <location>
        <begin position="52"/>
        <end position="93"/>
    </location>
</feature>
<dbReference type="Proteomes" id="UP000762676">
    <property type="component" value="Unassembled WGS sequence"/>
</dbReference>
<dbReference type="AlphaFoldDB" id="A0AAV4HTE3"/>
<dbReference type="EMBL" id="BMAT01002176">
    <property type="protein sequence ID" value="GFS00721.1"/>
    <property type="molecule type" value="Genomic_DNA"/>
</dbReference>
<organism evidence="2 3">
    <name type="scientific">Elysia marginata</name>
    <dbReference type="NCBI Taxonomy" id="1093978"/>
    <lineage>
        <taxon>Eukaryota</taxon>
        <taxon>Metazoa</taxon>
        <taxon>Spiralia</taxon>
        <taxon>Lophotrochozoa</taxon>
        <taxon>Mollusca</taxon>
        <taxon>Gastropoda</taxon>
        <taxon>Heterobranchia</taxon>
        <taxon>Euthyneura</taxon>
        <taxon>Panpulmonata</taxon>
        <taxon>Sacoglossa</taxon>
        <taxon>Placobranchoidea</taxon>
        <taxon>Plakobranchidae</taxon>
        <taxon>Elysia</taxon>
    </lineage>
</organism>
<keyword evidence="3" id="KW-1185">Reference proteome</keyword>
<feature type="compositionally biased region" description="Low complexity" evidence="1">
    <location>
        <begin position="70"/>
        <end position="84"/>
    </location>
</feature>
<protein>
    <submittedName>
        <fullName evidence="2">Uncharacterized protein</fullName>
    </submittedName>
</protein>
<evidence type="ECO:0000313" key="2">
    <source>
        <dbReference type="EMBL" id="GFS00721.1"/>
    </source>
</evidence>
<evidence type="ECO:0000313" key="3">
    <source>
        <dbReference type="Proteomes" id="UP000762676"/>
    </source>
</evidence>
<feature type="region of interest" description="Disordered" evidence="1">
    <location>
        <begin position="1"/>
        <end position="29"/>
    </location>
</feature>
<name>A0AAV4HTE3_9GAST</name>
<sequence>MYESLSTPIHPAPLPRQDKRRKSGLKSIKRSGDFTKCYEKLTQDRVQGWKVGASFESSRSSPNKAVKSDPIQQPKQYPQKIPPQGGLLTPIVT</sequence>
<gene>
    <name evidence="2" type="ORF">ElyMa_001078600</name>
</gene>
<comment type="caution">
    <text evidence="2">The sequence shown here is derived from an EMBL/GenBank/DDBJ whole genome shotgun (WGS) entry which is preliminary data.</text>
</comment>
<accession>A0AAV4HTE3</accession>
<reference evidence="2 3" key="1">
    <citation type="journal article" date="2021" name="Elife">
        <title>Chloroplast acquisition without the gene transfer in kleptoplastic sea slugs, Plakobranchus ocellatus.</title>
        <authorList>
            <person name="Maeda T."/>
            <person name="Takahashi S."/>
            <person name="Yoshida T."/>
            <person name="Shimamura S."/>
            <person name="Takaki Y."/>
            <person name="Nagai Y."/>
            <person name="Toyoda A."/>
            <person name="Suzuki Y."/>
            <person name="Arimoto A."/>
            <person name="Ishii H."/>
            <person name="Satoh N."/>
            <person name="Nishiyama T."/>
            <person name="Hasebe M."/>
            <person name="Maruyama T."/>
            <person name="Minagawa J."/>
            <person name="Obokata J."/>
            <person name="Shigenobu S."/>
        </authorList>
    </citation>
    <scope>NUCLEOTIDE SEQUENCE [LARGE SCALE GENOMIC DNA]</scope>
</reference>
<evidence type="ECO:0000256" key="1">
    <source>
        <dbReference type="SAM" id="MobiDB-lite"/>
    </source>
</evidence>
<proteinExistence type="predicted"/>
<feature type="compositionally biased region" description="Basic residues" evidence="1">
    <location>
        <begin position="18"/>
        <end position="29"/>
    </location>
</feature>